<organism evidence="2">
    <name type="scientific">freshwater metagenome</name>
    <dbReference type="NCBI Taxonomy" id="449393"/>
    <lineage>
        <taxon>unclassified sequences</taxon>
        <taxon>metagenomes</taxon>
        <taxon>ecological metagenomes</taxon>
    </lineage>
</organism>
<dbReference type="GO" id="GO:0005829">
    <property type="term" value="C:cytosol"/>
    <property type="evidence" value="ECO:0007669"/>
    <property type="project" value="TreeGrafter"/>
</dbReference>
<feature type="region of interest" description="Disordered" evidence="1">
    <location>
        <begin position="1"/>
        <end position="24"/>
    </location>
</feature>
<gene>
    <name evidence="2" type="ORF">UFOPK1835_01304</name>
</gene>
<name>A0A6J6HMS3_9ZZZZ</name>
<dbReference type="PANTHER" id="PTHR30283">
    <property type="entry name" value="PEROXIDE STRESS RESPONSE PROTEIN YAAA"/>
    <property type="match status" value="1"/>
</dbReference>
<dbReference type="EMBL" id="CAEZUP010000056">
    <property type="protein sequence ID" value="CAB4614457.1"/>
    <property type="molecule type" value="Genomic_DNA"/>
</dbReference>
<sequence>MAMPPVLLLPPSEGKQPGGTGPLRQAAKVSFPELDPHRLIISSALIAAMGHHEAVRSKLLGVKGKALAAATEANLAVHQGPTMPAIDRYTGVLYDALDVRSLSARDRKRLSKQVLIFSGLWGVLRPDDLIPDYKLKMGASLPPVGKLAPGWKLPLTDAISRFTTNAVVWDLLPKEHDAAWCPPSPGSATGAPLSILTVKFLDEQKRTKGGPRTFTTVNHWNKLLKGALVRHVLATGADEPDALAKFTHPEGYRYDATLTETHKGRSIIAMVRTQR</sequence>
<evidence type="ECO:0000256" key="1">
    <source>
        <dbReference type="SAM" id="MobiDB-lite"/>
    </source>
</evidence>
<dbReference type="GO" id="GO:0033194">
    <property type="term" value="P:response to hydroperoxide"/>
    <property type="evidence" value="ECO:0007669"/>
    <property type="project" value="TreeGrafter"/>
</dbReference>
<protein>
    <submittedName>
        <fullName evidence="2">Unannotated protein</fullName>
    </submittedName>
</protein>
<dbReference type="Pfam" id="PF03883">
    <property type="entry name" value="H2O2_YaaD"/>
    <property type="match status" value="1"/>
</dbReference>
<evidence type="ECO:0000313" key="2">
    <source>
        <dbReference type="EMBL" id="CAB4614457.1"/>
    </source>
</evidence>
<dbReference type="PANTHER" id="PTHR30283:SF4">
    <property type="entry name" value="PEROXIDE STRESS RESISTANCE PROTEIN YAAA"/>
    <property type="match status" value="1"/>
</dbReference>
<dbReference type="InterPro" id="IPR005583">
    <property type="entry name" value="YaaA"/>
</dbReference>
<reference evidence="2" key="1">
    <citation type="submission" date="2020-05" db="EMBL/GenBank/DDBJ databases">
        <authorList>
            <person name="Chiriac C."/>
            <person name="Salcher M."/>
            <person name="Ghai R."/>
            <person name="Kavagutti S V."/>
        </authorList>
    </citation>
    <scope>NUCLEOTIDE SEQUENCE</scope>
</reference>
<accession>A0A6J6HMS3</accession>
<proteinExistence type="predicted"/>
<dbReference type="AlphaFoldDB" id="A0A6J6HMS3"/>